<evidence type="ECO:0000313" key="7">
    <source>
        <dbReference type="Proteomes" id="UP000000925"/>
    </source>
</evidence>
<keyword evidence="4" id="KW-0862">Zinc</keyword>
<dbReference type="GO" id="GO:0016811">
    <property type="term" value="F:hydrolase activity, acting on carbon-nitrogen (but not peptide) bonds, in linear amides"/>
    <property type="evidence" value="ECO:0007669"/>
    <property type="project" value="TreeGrafter"/>
</dbReference>
<dbReference type="Gene3D" id="3.40.50.10310">
    <property type="entry name" value="Creatininase"/>
    <property type="match status" value="1"/>
</dbReference>
<reference evidence="6 7" key="1">
    <citation type="journal article" date="2010" name="Stand. Genomic Sci.">
        <title>Complete genome sequence of Coraliomargarita akajimensis type strain (04OKA010-24).</title>
        <authorList>
            <person name="Mavromatis K."/>
            <person name="Abt B."/>
            <person name="Brambilla E."/>
            <person name="Lapidus A."/>
            <person name="Copeland A."/>
            <person name="Deshpande S."/>
            <person name="Nolan M."/>
            <person name="Lucas S."/>
            <person name="Tice H."/>
            <person name="Cheng J.F."/>
            <person name="Han C."/>
            <person name="Detter J.C."/>
            <person name="Woyke T."/>
            <person name="Goodwin L."/>
            <person name="Pitluck S."/>
            <person name="Held B."/>
            <person name="Brettin T."/>
            <person name="Tapia R."/>
            <person name="Ivanova N."/>
            <person name="Mikhailova N."/>
            <person name="Pati A."/>
            <person name="Liolios K."/>
            <person name="Chen A."/>
            <person name="Palaniappan K."/>
            <person name="Land M."/>
            <person name="Hauser L."/>
            <person name="Chang Y.J."/>
            <person name="Jeffries C.D."/>
            <person name="Rohde M."/>
            <person name="Goker M."/>
            <person name="Bristow J."/>
            <person name="Eisen J.A."/>
            <person name="Markowitz V."/>
            <person name="Hugenholtz P."/>
            <person name="Klenk H.P."/>
            <person name="Kyrpides N.C."/>
        </authorList>
    </citation>
    <scope>NUCLEOTIDE SEQUENCE [LARGE SCALE GENOMIC DNA]</scope>
    <source>
        <strain evidence="7">DSM 45221 / IAM 15411 / JCM 23193 / KCTC 12865</strain>
    </source>
</reference>
<comment type="cofactor">
    <cofactor evidence="1">
        <name>Zn(2+)</name>
        <dbReference type="ChEBI" id="CHEBI:29105"/>
    </cofactor>
</comment>
<dbReference type="RefSeq" id="WP_013043813.1">
    <property type="nucleotide sequence ID" value="NC_014008.1"/>
</dbReference>
<dbReference type="Pfam" id="PF02633">
    <property type="entry name" value="Creatininase"/>
    <property type="match status" value="1"/>
</dbReference>
<dbReference type="OrthoDB" id="9801445at2"/>
<sequence>MSEPKHSQWSQMTWPEIHTAIQAGVDAVILPLGATEQHGPHLGTGMDSVLADQLCAELGERTQVPVLPTLSYGCSIGHSHRWPGTLALSPTTLIAVLCDIGDWLYRAGVRRIFLVNCHVGNAAPVRCALDTLRCRYDDLMLAALNDGDLTPEIAKEFAADGNDWHANAAETSLMLAKAPEMVRPAVVASADDPDRTADCVFAHPVNRTSTNGVTGSPSRATVAAGEALYETMLTTLVERVERGITETPPLTNSYFETIND</sequence>
<accession>D5ELF5</accession>
<dbReference type="KEGG" id="caa:Caka_2073"/>
<gene>
    <name evidence="6" type="ordered locus">Caka_2073</name>
</gene>
<dbReference type="InterPro" id="IPR003785">
    <property type="entry name" value="Creatininase/forma_Hydrolase"/>
</dbReference>
<dbReference type="EMBL" id="CP001998">
    <property type="protein sequence ID" value="ADE55091.1"/>
    <property type="molecule type" value="Genomic_DNA"/>
</dbReference>
<evidence type="ECO:0000313" key="6">
    <source>
        <dbReference type="EMBL" id="ADE55091.1"/>
    </source>
</evidence>
<keyword evidence="3" id="KW-0378">Hydrolase</keyword>
<dbReference type="SUPFAM" id="SSF102215">
    <property type="entry name" value="Creatininase"/>
    <property type="match status" value="1"/>
</dbReference>
<dbReference type="AlphaFoldDB" id="D5ELF5"/>
<keyword evidence="7" id="KW-1185">Reference proteome</keyword>
<comment type="similarity">
    <text evidence="5">Belongs to the creatininase superfamily.</text>
</comment>
<evidence type="ECO:0000256" key="1">
    <source>
        <dbReference type="ARBA" id="ARBA00001947"/>
    </source>
</evidence>
<proteinExistence type="inferred from homology"/>
<evidence type="ECO:0000256" key="5">
    <source>
        <dbReference type="ARBA" id="ARBA00024029"/>
    </source>
</evidence>
<dbReference type="PANTHER" id="PTHR35005">
    <property type="entry name" value="3-DEHYDRO-SCYLLO-INOSOSE HYDROLASE"/>
    <property type="match status" value="1"/>
</dbReference>
<evidence type="ECO:0000256" key="3">
    <source>
        <dbReference type="ARBA" id="ARBA00022801"/>
    </source>
</evidence>
<dbReference type="GO" id="GO:0009231">
    <property type="term" value="P:riboflavin biosynthetic process"/>
    <property type="evidence" value="ECO:0007669"/>
    <property type="project" value="TreeGrafter"/>
</dbReference>
<dbReference type="PANTHER" id="PTHR35005:SF1">
    <property type="entry name" value="2-AMINO-5-FORMYLAMINO-6-RIBOSYLAMINOPYRIMIDIN-4(3H)-ONE 5'-MONOPHOSPHATE DEFORMYLASE"/>
    <property type="match status" value="1"/>
</dbReference>
<keyword evidence="2" id="KW-0479">Metal-binding</keyword>
<dbReference type="Proteomes" id="UP000000925">
    <property type="component" value="Chromosome"/>
</dbReference>
<evidence type="ECO:0000256" key="4">
    <source>
        <dbReference type="ARBA" id="ARBA00022833"/>
    </source>
</evidence>
<name>D5ELF5_CORAD</name>
<dbReference type="STRING" id="583355.Caka_2073"/>
<protein>
    <submittedName>
        <fullName evidence="6">Creatininase</fullName>
    </submittedName>
</protein>
<dbReference type="HOGENOM" id="CLU_055029_2_1_0"/>
<evidence type="ECO:0000256" key="2">
    <source>
        <dbReference type="ARBA" id="ARBA00022723"/>
    </source>
</evidence>
<dbReference type="eggNOG" id="COG1402">
    <property type="taxonomic scope" value="Bacteria"/>
</dbReference>
<dbReference type="InterPro" id="IPR024087">
    <property type="entry name" value="Creatininase-like_sf"/>
</dbReference>
<dbReference type="GO" id="GO:0046872">
    <property type="term" value="F:metal ion binding"/>
    <property type="evidence" value="ECO:0007669"/>
    <property type="project" value="UniProtKB-KW"/>
</dbReference>
<organism evidence="6 7">
    <name type="scientific">Coraliomargarita akajimensis (strain DSM 45221 / IAM 15411 / JCM 23193 / KCTC 12865 / 04OKA010-24)</name>
    <dbReference type="NCBI Taxonomy" id="583355"/>
    <lineage>
        <taxon>Bacteria</taxon>
        <taxon>Pseudomonadati</taxon>
        <taxon>Verrucomicrobiota</taxon>
        <taxon>Opitutia</taxon>
        <taxon>Puniceicoccales</taxon>
        <taxon>Coraliomargaritaceae</taxon>
        <taxon>Coraliomargarita</taxon>
    </lineage>
</organism>